<accession>A0AAD6GVB3</accession>
<evidence type="ECO:0000313" key="2">
    <source>
        <dbReference type="EMBL" id="KAJ5589379.1"/>
    </source>
</evidence>
<dbReference type="AlphaFoldDB" id="A0AAD6GVB3"/>
<dbReference type="GeneID" id="81593353"/>
<organism evidence="2 3">
    <name type="scientific">Penicillium hordei</name>
    <dbReference type="NCBI Taxonomy" id="40994"/>
    <lineage>
        <taxon>Eukaryota</taxon>
        <taxon>Fungi</taxon>
        <taxon>Dikarya</taxon>
        <taxon>Ascomycota</taxon>
        <taxon>Pezizomycotina</taxon>
        <taxon>Eurotiomycetes</taxon>
        <taxon>Eurotiomycetidae</taxon>
        <taxon>Eurotiales</taxon>
        <taxon>Aspergillaceae</taxon>
        <taxon>Penicillium</taxon>
    </lineage>
</organism>
<dbReference type="RefSeq" id="XP_056748398.1">
    <property type="nucleotide sequence ID" value="XM_056903111.1"/>
</dbReference>
<proteinExistence type="predicted"/>
<reference evidence="2" key="2">
    <citation type="submission" date="2023-01" db="EMBL/GenBank/DDBJ databases">
        <authorList>
            <person name="Petersen C."/>
        </authorList>
    </citation>
    <scope>NUCLEOTIDE SEQUENCE</scope>
    <source>
        <strain evidence="2">IBT 12815</strain>
    </source>
</reference>
<dbReference type="Proteomes" id="UP001213799">
    <property type="component" value="Unassembled WGS sequence"/>
</dbReference>
<evidence type="ECO:0000256" key="1">
    <source>
        <dbReference type="SAM" id="MobiDB-lite"/>
    </source>
</evidence>
<feature type="region of interest" description="Disordered" evidence="1">
    <location>
        <begin position="29"/>
        <end position="69"/>
    </location>
</feature>
<sequence length="69" mass="8141">MPKGHCHSLCMVEKFIGFSGIKLQKLMAESGWKTRARARSRERQKADEKTRRERKRDRDRRGDRRGGPT</sequence>
<reference evidence="2" key="1">
    <citation type="journal article" date="2023" name="IMA Fungus">
        <title>Comparative genomic study of the Penicillium genus elucidates a diverse pangenome and 15 lateral gene transfer events.</title>
        <authorList>
            <person name="Petersen C."/>
            <person name="Sorensen T."/>
            <person name="Nielsen M.R."/>
            <person name="Sondergaard T.E."/>
            <person name="Sorensen J.L."/>
            <person name="Fitzpatrick D.A."/>
            <person name="Frisvad J.C."/>
            <person name="Nielsen K.L."/>
        </authorList>
    </citation>
    <scope>NUCLEOTIDE SEQUENCE</scope>
    <source>
        <strain evidence="2">IBT 12815</strain>
    </source>
</reference>
<feature type="compositionally biased region" description="Basic and acidic residues" evidence="1">
    <location>
        <begin position="59"/>
        <end position="69"/>
    </location>
</feature>
<feature type="compositionally biased region" description="Basic and acidic residues" evidence="1">
    <location>
        <begin position="39"/>
        <end position="51"/>
    </location>
</feature>
<evidence type="ECO:0000313" key="3">
    <source>
        <dbReference type="Proteomes" id="UP001213799"/>
    </source>
</evidence>
<protein>
    <submittedName>
        <fullName evidence="2">Uncharacterized protein</fullName>
    </submittedName>
</protein>
<comment type="caution">
    <text evidence="2">The sequence shown here is derived from an EMBL/GenBank/DDBJ whole genome shotgun (WGS) entry which is preliminary data.</text>
</comment>
<name>A0AAD6GVB3_9EURO</name>
<gene>
    <name evidence="2" type="ORF">N7537_012057</name>
</gene>
<keyword evidence="3" id="KW-1185">Reference proteome</keyword>
<dbReference type="EMBL" id="JAQJAE010000006">
    <property type="protein sequence ID" value="KAJ5589379.1"/>
    <property type="molecule type" value="Genomic_DNA"/>
</dbReference>